<dbReference type="RefSeq" id="XP_041195301.1">
    <property type="nucleotide sequence ID" value="XM_041328976.1"/>
</dbReference>
<organism evidence="1 2">
    <name type="scientific">Suillus subaureus</name>
    <dbReference type="NCBI Taxonomy" id="48587"/>
    <lineage>
        <taxon>Eukaryota</taxon>
        <taxon>Fungi</taxon>
        <taxon>Dikarya</taxon>
        <taxon>Basidiomycota</taxon>
        <taxon>Agaricomycotina</taxon>
        <taxon>Agaricomycetes</taxon>
        <taxon>Agaricomycetidae</taxon>
        <taxon>Boletales</taxon>
        <taxon>Suillineae</taxon>
        <taxon>Suillaceae</taxon>
        <taxon>Suillus</taxon>
    </lineage>
</organism>
<gene>
    <name evidence="1" type="ORF">BJ212DRAFT_1065274</name>
</gene>
<accession>A0A9P7EFH0</accession>
<protein>
    <submittedName>
        <fullName evidence="1">Uncharacterized protein</fullName>
    </submittedName>
</protein>
<dbReference type="Gene3D" id="2.40.70.10">
    <property type="entry name" value="Acid Proteases"/>
    <property type="match status" value="1"/>
</dbReference>
<evidence type="ECO:0000313" key="1">
    <source>
        <dbReference type="EMBL" id="KAG1819766.1"/>
    </source>
</evidence>
<reference evidence="1" key="1">
    <citation type="journal article" date="2020" name="New Phytol.">
        <title>Comparative genomics reveals dynamic genome evolution in host specialist ectomycorrhizal fungi.</title>
        <authorList>
            <person name="Lofgren L.A."/>
            <person name="Nguyen N.H."/>
            <person name="Vilgalys R."/>
            <person name="Ruytinx J."/>
            <person name="Liao H.L."/>
            <person name="Branco S."/>
            <person name="Kuo A."/>
            <person name="LaButti K."/>
            <person name="Lipzen A."/>
            <person name="Andreopoulos W."/>
            <person name="Pangilinan J."/>
            <person name="Riley R."/>
            <person name="Hundley H."/>
            <person name="Na H."/>
            <person name="Barry K."/>
            <person name="Grigoriev I.V."/>
            <person name="Stajich J.E."/>
            <person name="Kennedy P.G."/>
        </authorList>
    </citation>
    <scope>NUCLEOTIDE SEQUENCE</scope>
    <source>
        <strain evidence="1">MN1</strain>
    </source>
</reference>
<dbReference type="EMBL" id="JABBWG010000009">
    <property type="protein sequence ID" value="KAG1819766.1"/>
    <property type="molecule type" value="Genomic_DNA"/>
</dbReference>
<dbReference type="InterPro" id="IPR021109">
    <property type="entry name" value="Peptidase_aspartic_dom_sf"/>
</dbReference>
<proteinExistence type="predicted"/>
<dbReference type="Proteomes" id="UP000807769">
    <property type="component" value="Unassembled WGS sequence"/>
</dbReference>
<sequence>MYTRNQKGEPSVVSASGAVYWPINGDGIGVNSKTVVNKLSATCRIRYSLILGTPSEVKQFYATTNGHRSRTWCIYATVSCHAHYSWGEVDFASHRELQSGPY</sequence>
<evidence type="ECO:0000313" key="2">
    <source>
        <dbReference type="Proteomes" id="UP000807769"/>
    </source>
</evidence>
<dbReference type="GeneID" id="64622993"/>
<keyword evidence="2" id="KW-1185">Reference proteome</keyword>
<name>A0A9P7EFH0_9AGAM</name>
<dbReference type="AlphaFoldDB" id="A0A9P7EFH0"/>
<comment type="caution">
    <text evidence="1">The sequence shown here is derived from an EMBL/GenBank/DDBJ whole genome shotgun (WGS) entry which is preliminary data.</text>
</comment>